<evidence type="ECO:0000313" key="2">
    <source>
        <dbReference type="Proteomes" id="UP000828251"/>
    </source>
</evidence>
<sequence>MFFRVLEHSMGEEASSNKVMIVMPAENELVAPAPKFKRRRVSAVRDFPLGCGRVAAPNFGSSKQITVDQSSQGKW</sequence>
<name>A0A9D3VIS4_9ROSI</name>
<keyword evidence="2" id="KW-1185">Reference proteome</keyword>
<dbReference type="EMBL" id="JAIQCV010000007">
    <property type="protein sequence ID" value="KAH1082774.1"/>
    <property type="molecule type" value="Genomic_DNA"/>
</dbReference>
<dbReference type="AlphaFoldDB" id="A0A9D3VIS4"/>
<evidence type="ECO:0000313" key="1">
    <source>
        <dbReference type="EMBL" id="KAH1082774.1"/>
    </source>
</evidence>
<dbReference type="Proteomes" id="UP000828251">
    <property type="component" value="Unassembled WGS sequence"/>
</dbReference>
<gene>
    <name evidence="1" type="ORF">J1N35_022535</name>
</gene>
<reference evidence="1 2" key="1">
    <citation type="journal article" date="2021" name="Plant Biotechnol. J.">
        <title>Multi-omics assisted identification of the key and species-specific regulatory components of drought-tolerant mechanisms in Gossypium stocksii.</title>
        <authorList>
            <person name="Yu D."/>
            <person name="Ke L."/>
            <person name="Zhang D."/>
            <person name="Wu Y."/>
            <person name="Sun Y."/>
            <person name="Mei J."/>
            <person name="Sun J."/>
            <person name="Sun Y."/>
        </authorList>
    </citation>
    <scope>NUCLEOTIDE SEQUENCE [LARGE SCALE GENOMIC DNA]</scope>
    <source>
        <strain evidence="2">cv. E1</strain>
        <tissue evidence="1">Leaf</tissue>
    </source>
</reference>
<protein>
    <submittedName>
        <fullName evidence="1">Uncharacterized protein</fullName>
    </submittedName>
</protein>
<organism evidence="1 2">
    <name type="scientific">Gossypium stocksii</name>
    <dbReference type="NCBI Taxonomy" id="47602"/>
    <lineage>
        <taxon>Eukaryota</taxon>
        <taxon>Viridiplantae</taxon>
        <taxon>Streptophyta</taxon>
        <taxon>Embryophyta</taxon>
        <taxon>Tracheophyta</taxon>
        <taxon>Spermatophyta</taxon>
        <taxon>Magnoliopsida</taxon>
        <taxon>eudicotyledons</taxon>
        <taxon>Gunneridae</taxon>
        <taxon>Pentapetalae</taxon>
        <taxon>rosids</taxon>
        <taxon>malvids</taxon>
        <taxon>Malvales</taxon>
        <taxon>Malvaceae</taxon>
        <taxon>Malvoideae</taxon>
        <taxon>Gossypium</taxon>
    </lineage>
</organism>
<accession>A0A9D3VIS4</accession>
<comment type="caution">
    <text evidence="1">The sequence shown here is derived from an EMBL/GenBank/DDBJ whole genome shotgun (WGS) entry which is preliminary data.</text>
</comment>
<proteinExistence type="predicted"/>